<dbReference type="Pfam" id="PF00512">
    <property type="entry name" value="HisKA"/>
    <property type="match status" value="1"/>
</dbReference>
<feature type="transmembrane region" description="Helical" evidence="14">
    <location>
        <begin position="31"/>
        <end position="53"/>
    </location>
</feature>
<reference evidence="16" key="1">
    <citation type="submission" date="2022-04" db="EMBL/GenBank/DDBJ databases">
        <title>Desulfatitalea alkaliphila sp. nov., a novel anaerobic sulfate-reducing bacterium isolated from terrestrial mud volcano, Taman Peninsula, Russia.</title>
        <authorList>
            <person name="Khomyakova M.A."/>
            <person name="Merkel A.Y."/>
            <person name="Slobodkin A.I."/>
        </authorList>
    </citation>
    <scope>NUCLEOTIDE SEQUENCE</scope>
    <source>
        <strain evidence="16">M08but</strain>
    </source>
</reference>
<evidence type="ECO:0000256" key="6">
    <source>
        <dbReference type="ARBA" id="ARBA00022679"/>
    </source>
</evidence>
<dbReference type="InterPro" id="IPR004358">
    <property type="entry name" value="Sig_transdc_His_kin-like_C"/>
</dbReference>
<dbReference type="InterPro" id="IPR003661">
    <property type="entry name" value="HisK_dim/P_dom"/>
</dbReference>
<keyword evidence="8" id="KW-0547">Nucleotide-binding</keyword>
<dbReference type="InterPro" id="IPR003594">
    <property type="entry name" value="HATPase_dom"/>
</dbReference>
<evidence type="ECO:0000256" key="3">
    <source>
        <dbReference type="ARBA" id="ARBA00012438"/>
    </source>
</evidence>
<keyword evidence="5" id="KW-0597">Phosphoprotein</keyword>
<dbReference type="GO" id="GO:0000155">
    <property type="term" value="F:phosphorelay sensor kinase activity"/>
    <property type="evidence" value="ECO:0007669"/>
    <property type="project" value="InterPro"/>
</dbReference>
<evidence type="ECO:0000313" key="17">
    <source>
        <dbReference type="Proteomes" id="UP001165427"/>
    </source>
</evidence>
<dbReference type="SMART" id="SM00388">
    <property type="entry name" value="HisKA"/>
    <property type="match status" value="1"/>
</dbReference>
<feature type="domain" description="Histidine kinase" evidence="15">
    <location>
        <begin position="355"/>
        <end position="571"/>
    </location>
</feature>
<keyword evidence="7 14" id="KW-0812">Transmembrane</keyword>
<comment type="caution">
    <text evidence="16">The sequence shown here is derived from an EMBL/GenBank/DDBJ whole genome shotgun (WGS) entry which is preliminary data.</text>
</comment>
<keyword evidence="9" id="KW-0418">Kinase</keyword>
<dbReference type="SUPFAM" id="SSF47384">
    <property type="entry name" value="Homodimeric domain of signal transducing histidine kinase"/>
    <property type="match status" value="1"/>
</dbReference>
<evidence type="ECO:0000256" key="13">
    <source>
        <dbReference type="ARBA" id="ARBA00023136"/>
    </source>
</evidence>
<evidence type="ECO:0000256" key="5">
    <source>
        <dbReference type="ARBA" id="ARBA00022553"/>
    </source>
</evidence>
<dbReference type="Gene3D" id="3.30.565.10">
    <property type="entry name" value="Histidine kinase-like ATPase, C-terminal domain"/>
    <property type="match status" value="1"/>
</dbReference>
<dbReference type="AlphaFoldDB" id="A0AA41R4G5"/>
<evidence type="ECO:0000313" key="16">
    <source>
        <dbReference type="EMBL" id="MCJ8502744.1"/>
    </source>
</evidence>
<evidence type="ECO:0000256" key="4">
    <source>
        <dbReference type="ARBA" id="ARBA00022475"/>
    </source>
</evidence>
<gene>
    <name evidence="16" type="ORF">MRX98_19365</name>
</gene>
<dbReference type="PROSITE" id="PS50109">
    <property type="entry name" value="HIS_KIN"/>
    <property type="match status" value="1"/>
</dbReference>
<evidence type="ECO:0000256" key="12">
    <source>
        <dbReference type="ARBA" id="ARBA00023012"/>
    </source>
</evidence>
<sequence length="585" mass="65121">MSFWQKIKPQFWDHRDVATGLHKHMFNFRRIWYLSVLLTTVVAVIPIFFLAAIDYQVTQKAIESEIILRTSRLVSNARRTLSFMILERQYALQFLVRDNAFALLRLPERLDRILISLQGSFGGFTDLGLIDRHGTQLAYSGPYELTNFDYSQQNWFAQALEQGTYISDVFMGYRQSPHLVIAVRHLNAAGEPFVLRATIEAEQFHGELVHIEAGSGGDMFIINQEGILQTPSQRFGAVFERMSLPVPDFSTSTRVFESLDARGQPLVIGYAYLNHTPFILMVAKPKSVLMHPWQKEHRQIFTYMVAGVLTILLVAVAVSTYLVAKIHTADQTRLAALHNVEYVNKMASIGRLAAGVAHEINNPLAIINEKAGLMQDLLQSRGNGPVMEKLAAQIASILNSVNRCATITRRLLSFARPGSVSLQPVQIGEVIENVIGFLGKEAEYRGIDIRVAMDPDIPAVPSDRGKLEQIFLNLMNNAFAAVEDGGHLRIEGSRTSRKRITIAVADDGCGIAPEDIKRVFEPFFSTRTQKGGTGLGLSITYGLVQELGGTITVESQVNQGTRFTITLPLEPEVDRDEIHTGTAGR</sequence>
<evidence type="ECO:0000256" key="9">
    <source>
        <dbReference type="ARBA" id="ARBA00022777"/>
    </source>
</evidence>
<dbReference type="Gene3D" id="1.10.287.130">
    <property type="match status" value="1"/>
</dbReference>
<keyword evidence="17" id="KW-1185">Reference proteome</keyword>
<organism evidence="16 17">
    <name type="scientific">Desulfatitalea alkaliphila</name>
    <dbReference type="NCBI Taxonomy" id="2929485"/>
    <lineage>
        <taxon>Bacteria</taxon>
        <taxon>Pseudomonadati</taxon>
        <taxon>Thermodesulfobacteriota</taxon>
        <taxon>Desulfobacteria</taxon>
        <taxon>Desulfobacterales</taxon>
        <taxon>Desulfosarcinaceae</taxon>
        <taxon>Desulfatitalea</taxon>
    </lineage>
</organism>
<dbReference type="SMART" id="SM00387">
    <property type="entry name" value="HATPase_c"/>
    <property type="match status" value="1"/>
</dbReference>
<dbReference type="CDD" id="cd00082">
    <property type="entry name" value="HisKA"/>
    <property type="match status" value="1"/>
</dbReference>
<dbReference type="PRINTS" id="PR00344">
    <property type="entry name" value="BCTRLSENSOR"/>
</dbReference>
<evidence type="ECO:0000256" key="7">
    <source>
        <dbReference type="ARBA" id="ARBA00022692"/>
    </source>
</evidence>
<evidence type="ECO:0000256" key="8">
    <source>
        <dbReference type="ARBA" id="ARBA00022741"/>
    </source>
</evidence>
<keyword evidence="6" id="KW-0808">Transferase</keyword>
<keyword evidence="10 16" id="KW-0067">ATP-binding</keyword>
<dbReference type="PANTHER" id="PTHR43065:SF46">
    <property type="entry name" value="C4-DICARBOXYLATE TRANSPORT SENSOR PROTEIN DCTB"/>
    <property type="match status" value="1"/>
</dbReference>
<dbReference type="InterPro" id="IPR036097">
    <property type="entry name" value="HisK_dim/P_sf"/>
</dbReference>
<dbReference type="Gene3D" id="3.30.450.20">
    <property type="entry name" value="PAS domain"/>
    <property type="match status" value="1"/>
</dbReference>
<proteinExistence type="predicted"/>
<keyword evidence="4" id="KW-1003">Cell membrane</keyword>
<keyword evidence="11 14" id="KW-1133">Transmembrane helix</keyword>
<dbReference type="PANTHER" id="PTHR43065">
    <property type="entry name" value="SENSOR HISTIDINE KINASE"/>
    <property type="match status" value="1"/>
</dbReference>
<dbReference type="InterPro" id="IPR036890">
    <property type="entry name" value="HATPase_C_sf"/>
</dbReference>
<dbReference type="InterPro" id="IPR033479">
    <property type="entry name" value="dCache_1"/>
</dbReference>
<evidence type="ECO:0000256" key="14">
    <source>
        <dbReference type="SAM" id="Phobius"/>
    </source>
</evidence>
<comment type="subcellular location">
    <subcellularLocation>
        <location evidence="2">Cell membrane</location>
        <topology evidence="2">Multi-pass membrane protein</topology>
    </subcellularLocation>
</comment>
<dbReference type="RefSeq" id="WP_246914019.1">
    <property type="nucleotide sequence ID" value="NZ_JALJRB010000032.1"/>
</dbReference>
<dbReference type="CDD" id="cd12914">
    <property type="entry name" value="PDC1_DGC_like"/>
    <property type="match status" value="1"/>
</dbReference>
<evidence type="ECO:0000256" key="1">
    <source>
        <dbReference type="ARBA" id="ARBA00000085"/>
    </source>
</evidence>
<comment type="catalytic activity">
    <reaction evidence="1">
        <text>ATP + protein L-histidine = ADP + protein N-phospho-L-histidine.</text>
        <dbReference type="EC" id="2.7.13.3"/>
    </reaction>
</comment>
<evidence type="ECO:0000256" key="2">
    <source>
        <dbReference type="ARBA" id="ARBA00004651"/>
    </source>
</evidence>
<evidence type="ECO:0000256" key="10">
    <source>
        <dbReference type="ARBA" id="ARBA00022840"/>
    </source>
</evidence>
<protein>
    <recommendedName>
        <fullName evidence="3">histidine kinase</fullName>
        <ecNumber evidence="3">2.7.13.3</ecNumber>
    </recommendedName>
</protein>
<accession>A0AA41R4G5</accession>
<dbReference type="GO" id="GO:0005524">
    <property type="term" value="F:ATP binding"/>
    <property type="evidence" value="ECO:0007669"/>
    <property type="project" value="UniProtKB-KW"/>
</dbReference>
<dbReference type="SUPFAM" id="SSF55874">
    <property type="entry name" value="ATPase domain of HSP90 chaperone/DNA topoisomerase II/histidine kinase"/>
    <property type="match status" value="1"/>
</dbReference>
<evidence type="ECO:0000259" key="15">
    <source>
        <dbReference type="PROSITE" id="PS50109"/>
    </source>
</evidence>
<dbReference type="Proteomes" id="UP001165427">
    <property type="component" value="Unassembled WGS sequence"/>
</dbReference>
<dbReference type="Pfam" id="PF02518">
    <property type="entry name" value="HATPase_c"/>
    <property type="match status" value="1"/>
</dbReference>
<dbReference type="GO" id="GO:0005886">
    <property type="term" value="C:plasma membrane"/>
    <property type="evidence" value="ECO:0007669"/>
    <property type="project" value="UniProtKB-SubCell"/>
</dbReference>
<evidence type="ECO:0000256" key="11">
    <source>
        <dbReference type="ARBA" id="ARBA00022989"/>
    </source>
</evidence>
<feature type="transmembrane region" description="Helical" evidence="14">
    <location>
        <begin position="300"/>
        <end position="324"/>
    </location>
</feature>
<dbReference type="InterPro" id="IPR005467">
    <property type="entry name" value="His_kinase_dom"/>
</dbReference>
<dbReference type="EMBL" id="JALJRB010000032">
    <property type="protein sequence ID" value="MCJ8502744.1"/>
    <property type="molecule type" value="Genomic_DNA"/>
</dbReference>
<dbReference type="EC" id="2.7.13.3" evidence="3"/>
<keyword evidence="13 14" id="KW-0472">Membrane</keyword>
<keyword evidence="12" id="KW-0902">Two-component regulatory system</keyword>
<name>A0AA41R4G5_9BACT</name>
<dbReference type="Pfam" id="PF02743">
    <property type="entry name" value="dCache_1"/>
    <property type="match status" value="1"/>
</dbReference>